<organism evidence="1 2">
    <name type="scientific">Araneus ventricosus</name>
    <name type="common">Orbweaver spider</name>
    <name type="synonym">Epeira ventricosa</name>
    <dbReference type="NCBI Taxonomy" id="182803"/>
    <lineage>
        <taxon>Eukaryota</taxon>
        <taxon>Metazoa</taxon>
        <taxon>Ecdysozoa</taxon>
        <taxon>Arthropoda</taxon>
        <taxon>Chelicerata</taxon>
        <taxon>Arachnida</taxon>
        <taxon>Araneae</taxon>
        <taxon>Araneomorphae</taxon>
        <taxon>Entelegynae</taxon>
        <taxon>Araneoidea</taxon>
        <taxon>Araneidae</taxon>
        <taxon>Araneus</taxon>
    </lineage>
</organism>
<keyword evidence="2" id="KW-1185">Reference proteome</keyword>
<accession>A0A4Y2WYW2</accession>
<proteinExistence type="predicted"/>
<dbReference type="EMBL" id="BGPR01067932">
    <property type="protein sequence ID" value="GBO42006.1"/>
    <property type="molecule type" value="Genomic_DNA"/>
</dbReference>
<dbReference type="Gene3D" id="3.60.10.10">
    <property type="entry name" value="Endonuclease/exonuclease/phosphatase"/>
    <property type="match status" value="1"/>
</dbReference>
<reference evidence="1 2" key="1">
    <citation type="journal article" date="2019" name="Sci. Rep.">
        <title>Orb-weaving spider Araneus ventricosus genome elucidates the spidroin gene catalogue.</title>
        <authorList>
            <person name="Kono N."/>
            <person name="Nakamura H."/>
            <person name="Ohtoshi R."/>
            <person name="Moran D.A.P."/>
            <person name="Shinohara A."/>
            <person name="Yoshida Y."/>
            <person name="Fujiwara M."/>
            <person name="Mori M."/>
            <person name="Tomita M."/>
            <person name="Arakawa K."/>
        </authorList>
    </citation>
    <scope>NUCLEOTIDE SEQUENCE [LARGE SCALE GENOMIC DNA]</scope>
</reference>
<comment type="caution">
    <text evidence="1">The sequence shown here is derived from an EMBL/GenBank/DDBJ whole genome shotgun (WGS) entry which is preliminary data.</text>
</comment>
<protein>
    <submittedName>
        <fullName evidence="1">Uncharacterized protein</fullName>
    </submittedName>
</protein>
<gene>
    <name evidence="1" type="ORF">AVEN_201111_1</name>
</gene>
<dbReference type="AlphaFoldDB" id="A0A4Y2WYW2"/>
<dbReference type="SUPFAM" id="SSF56219">
    <property type="entry name" value="DNase I-like"/>
    <property type="match status" value="1"/>
</dbReference>
<name>A0A4Y2WYW2_ARAVE</name>
<evidence type="ECO:0000313" key="2">
    <source>
        <dbReference type="Proteomes" id="UP000499080"/>
    </source>
</evidence>
<dbReference type="InterPro" id="IPR036691">
    <property type="entry name" value="Endo/exonu/phosph_ase_sf"/>
</dbReference>
<evidence type="ECO:0000313" key="1">
    <source>
        <dbReference type="EMBL" id="GBO42006.1"/>
    </source>
</evidence>
<dbReference type="OrthoDB" id="8069600at2759"/>
<dbReference type="Proteomes" id="UP000499080">
    <property type="component" value="Unassembled WGS sequence"/>
</dbReference>
<sequence>MDSDHSGTIMDLFIELKNEFTSFRHDIYNKVDGFSKLLSPSTDNIQSDEPLSPVSPSLQRKFSKPNYVAFEDHDVILITETWLCEDIDSLELFDDKYLVFRRDRGSSSNSYRRGGGVVIAVKKCFSPCILDLPESDLEAVWISIKLNHRQKMLVSVVYFPPSSRADTYVEFF</sequence>